<evidence type="ECO:0000313" key="2">
    <source>
        <dbReference type="Proteomes" id="UP000032049"/>
    </source>
</evidence>
<keyword evidence="2" id="KW-1185">Reference proteome</keyword>
<accession>A0A0D0FVH7</accession>
<dbReference type="STRING" id="1503925.TH53_15000"/>
<dbReference type="EMBL" id="JXRA01000062">
    <property type="protein sequence ID" value="KIO76444.1"/>
    <property type="molecule type" value="Genomic_DNA"/>
</dbReference>
<sequence>MNRRESLKAIGLTAISSAVLLEACKPGVPATENTTEGKAAAQPGREAFEVERDRALNAAKFFDAHEMATIAILSDIIIPKDEKSGSATDAKVPEFIEFIVKDMPEHQTPMRGGLKWLDIQCLNRFQQTFKDASEKQRIEMVEDIAYPKKVKPGMEQGAAFFSLMRNLTASGFFTTEMGVKDLGYVGNVPNKWTGVPADVLKQYGMENV</sequence>
<dbReference type="RefSeq" id="WP_041883076.1">
    <property type="nucleotide sequence ID" value="NZ_CP157278.1"/>
</dbReference>
<dbReference type="OrthoDB" id="129242at2"/>
<comment type="caution">
    <text evidence="1">The sequence shown here is derived from an EMBL/GenBank/DDBJ whole genome shotgun (WGS) entry which is preliminary data.</text>
</comment>
<name>A0A0D0FVH7_9SPHI</name>
<evidence type="ECO:0000313" key="1">
    <source>
        <dbReference type="EMBL" id="KIO76444.1"/>
    </source>
</evidence>
<dbReference type="Proteomes" id="UP000032049">
    <property type="component" value="Unassembled WGS sequence"/>
</dbReference>
<proteinExistence type="predicted"/>
<reference evidence="1 2" key="1">
    <citation type="submission" date="2015-01" db="EMBL/GenBank/DDBJ databases">
        <title>Draft genome sequence of Pedobacter sp. NL19 isolated from sludge of an effluent treatment pond in an abandoned uranium mine.</title>
        <authorList>
            <person name="Santos T."/>
            <person name="Caetano T."/>
            <person name="Covas C."/>
            <person name="Cruz A."/>
            <person name="Mendo S."/>
        </authorList>
    </citation>
    <scope>NUCLEOTIDE SEQUENCE [LARGE SCALE GENOMIC DNA]</scope>
    <source>
        <strain evidence="1 2">NL19</strain>
    </source>
</reference>
<dbReference type="Pfam" id="PF13618">
    <property type="entry name" value="Gluconate_2-dh3"/>
    <property type="match status" value="1"/>
</dbReference>
<dbReference type="AlphaFoldDB" id="A0A0D0FVH7"/>
<organism evidence="1 2">
    <name type="scientific">Pedobacter lusitanus</name>
    <dbReference type="NCBI Taxonomy" id="1503925"/>
    <lineage>
        <taxon>Bacteria</taxon>
        <taxon>Pseudomonadati</taxon>
        <taxon>Bacteroidota</taxon>
        <taxon>Sphingobacteriia</taxon>
        <taxon>Sphingobacteriales</taxon>
        <taxon>Sphingobacteriaceae</taxon>
        <taxon>Pedobacter</taxon>
    </lineage>
</organism>
<protein>
    <submittedName>
        <fullName evidence="1">Transcriptional initiation protein Tat</fullName>
    </submittedName>
</protein>
<dbReference type="InterPro" id="IPR027056">
    <property type="entry name" value="Gluconate_2DH_su3"/>
</dbReference>
<gene>
    <name evidence="1" type="ORF">TH53_15000</name>
</gene>